<dbReference type="Proteomes" id="UP001633002">
    <property type="component" value="Unassembled WGS sequence"/>
</dbReference>
<keyword evidence="3" id="KW-1185">Reference proteome</keyword>
<name>A0ABD3GEX3_9MARC</name>
<evidence type="ECO:0000313" key="3">
    <source>
        <dbReference type="Proteomes" id="UP001633002"/>
    </source>
</evidence>
<sequence length="96" mass="10833">MGSQCRRQGTFDRKRIDHSGQSSRPVAQVNEDRLRLRMQRYAEKQAEKRTTSGSQHVTSESPCQAKVAAVLDENNTQIGKWAGMKPNRAKRSFLGS</sequence>
<dbReference type="EMBL" id="JBJQOH010000008">
    <property type="protein sequence ID" value="KAL3676570.1"/>
    <property type="molecule type" value="Genomic_DNA"/>
</dbReference>
<reference evidence="2 3" key="1">
    <citation type="submission" date="2024-09" db="EMBL/GenBank/DDBJ databases">
        <title>Chromosome-scale assembly of Riccia sorocarpa.</title>
        <authorList>
            <person name="Paukszto L."/>
        </authorList>
    </citation>
    <scope>NUCLEOTIDE SEQUENCE [LARGE SCALE GENOMIC DNA]</scope>
    <source>
        <strain evidence="2">LP-2024</strain>
        <tissue evidence="2">Aerial parts of the thallus</tissue>
    </source>
</reference>
<organism evidence="2 3">
    <name type="scientific">Riccia sorocarpa</name>
    <dbReference type="NCBI Taxonomy" id="122646"/>
    <lineage>
        <taxon>Eukaryota</taxon>
        <taxon>Viridiplantae</taxon>
        <taxon>Streptophyta</taxon>
        <taxon>Embryophyta</taxon>
        <taxon>Marchantiophyta</taxon>
        <taxon>Marchantiopsida</taxon>
        <taxon>Marchantiidae</taxon>
        <taxon>Marchantiales</taxon>
        <taxon>Ricciaceae</taxon>
        <taxon>Riccia</taxon>
    </lineage>
</organism>
<dbReference type="AlphaFoldDB" id="A0ABD3GEX3"/>
<accession>A0ABD3GEX3</accession>
<feature type="compositionally biased region" description="Polar residues" evidence="1">
    <location>
        <begin position="51"/>
        <end position="62"/>
    </location>
</feature>
<evidence type="ECO:0000256" key="1">
    <source>
        <dbReference type="SAM" id="MobiDB-lite"/>
    </source>
</evidence>
<protein>
    <submittedName>
        <fullName evidence="2">Uncharacterized protein</fullName>
    </submittedName>
</protein>
<evidence type="ECO:0000313" key="2">
    <source>
        <dbReference type="EMBL" id="KAL3676570.1"/>
    </source>
</evidence>
<feature type="compositionally biased region" description="Basic and acidic residues" evidence="1">
    <location>
        <begin position="9"/>
        <end position="18"/>
    </location>
</feature>
<feature type="compositionally biased region" description="Basic and acidic residues" evidence="1">
    <location>
        <begin position="30"/>
        <end position="50"/>
    </location>
</feature>
<gene>
    <name evidence="2" type="ORF">R1sor_026518</name>
</gene>
<comment type="caution">
    <text evidence="2">The sequence shown here is derived from an EMBL/GenBank/DDBJ whole genome shotgun (WGS) entry which is preliminary data.</text>
</comment>
<feature type="region of interest" description="Disordered" evidence="1">
    <location>
        <begin position="1"/>
        <end position="62"/>
    </location>
</feature>
<proteinExistence type="predicted"/>